<organism evidence="2 3">
    <name type="scientific">Mya arenaria</name>
    <name type="common">Soft-shell clam</name>
    <dbReference type="NCBI Taxonomy" id="6604"/>
    <lineage>
        <taxon>Eukaryota</taxon>
        <taxon>Metazoa</taxon>
        <taxon>Spiralia</taxon>
        <taxon>Lophotrochozoa</taxon>
        <taxon>Mollusca</taxon>
        <taxon>Bivalvia</taxon>
        <taxon>Autobranchia</taxon>
        <taxon>Heteroconchia</taxon>
        <taxon>Euheterodonta</taxon>
        <taxon>Imparidentia</taxon>
        <taxon>Neoheterodontei</taxon>
        <taxon>Myida</taxon>
        <taxon>Myoidea</taxon>
        <taxon>Myidae</taxon>
        <taxon>Mya</taxon>
    </lineage>
</organism>
<dbReference type="Proteomes" id="UP001164746">
    <property type="component" value="Chromosome 15"/>
</dbReference>
<protein>
    <submittedName>
        <fullName evidence="2">Uncharacterized protein</fullName>
    </submittedName>
</protein>
<feature type="non-terminal residue" evidence="2">
    <location>
        <position position="1"/>
    </location>
</feature>
<keyword evidence="3" id="KW-1185">Reference proteome</keyword>
<evidence type="ECO:0000256" key="1">
    <source>
        <dbReference type="SAM" id="MobiDB-lite"/>
    </source>
</evidence>
<feature type="region of interest" description="Disordered" evidence="1">
    <location>
        <begin position="123"/>
        <end position="159"/>
    </location>
</feature>
<reference evidence="2" key="1">
    <citation type="submission" date="2022-11" db="EMBL/GenBank/DDBJ databases">
        <title>Centuries of genome instability and evolution in soft-shell clam transmissible cancer (bioRxiv).</title>
        <authorList>
            <person name="Hart S.F.M."/>
            <person name="Yonemitsu M.A."/>
            <person name="Giersch R.M."/>
            <person name="Beal B.F."/>
            <person name="Arriagada G."/>
            <person name="Davis B.W."/>
            <person name="Ostrander E.A."/>
            <person name="Goff S.P."/>
            <person name="Metzger M.J."/>
        </authorList>
    </citation>
    <scope>NUCLEOTIDE SEQUENCE</scope>
    <source>
        <strain evidence="2">MELC-2E11</strain>
        <tissue evidence="2">Siphon/mantle</tissue>
    </source>
</reference>
<sequence>MTVSSMFKDAGGIQSGRGRGGVRRGRGRGTMERVRGRGGAQRFVNRRTFDSSSSESDGLVTDIDTDSESDKDKNASESDSDSDFEESKATKSDPSVFHEFTTKAIAAEVNSLEPTTCISTGVRMRGGARTRGGTRTRGGVRTRGGKANIQQDPSTSQLVSDTPFSEFVATYDTELEEPAIFNMDEDLIIESSFDFDGVDTIETMDITDILNVINESISKAEPAASNQTKQPSIDHYLESSSDQSIKLPSDLPQLPCAVESQKPCSDQFDKPPVYQTQLLCSENVQPASDHTQQQILTKQVSSDQTADSASDQPQLDVTSWTKQPSCIQNQEPSVANTQISSSEIDQVASDQPQQAASNQTEQPFSDHYLESSNDQSIKLPNDLSQLPCAVESQKPCSDQFEKSPVYQTQLLC</sequence>
<feature type="compositionally biased region" description="Polar residues" evidence="1">
    <location>
        <begin position="148"/>
        <end position="159"/>
    </location>
</feature>
<evidence type="ECO:0000313" key="3">
    <source>
        <dbReference type="Proteomes" id="UP001164746"/>
    </source>
</evidence>
<proteinExistence type="predicted"/>
<accession>A0ABY7G2Q3</accession>
<evidence type="ECO:0000313" key="2">
    <source>
        <dbReference type="EMBL" id="WAR27544.1"/>
    </source>
</evidence>
<feature type="region of interest" description="Disordered" evidence="1">
    <location>
        <begin position="290"/>
        <end position="380"/>
    </location>
</feature>
<dbReference type="EMBL" id="CP111026">
    <property type="protein sequence ID" value="WAR27544.1"/>
    <property type="molecule type" value="Genomic_DNA"/>
</dbReference>
<feature type="compositionally biased region" description="Polar residues" evidence="1">
    <location>
        <begin position="315"/>
        <end position="363"/>
    </location>
</feature>
<name>A0ABY7G2Q3_MYAAR</name>
<feature type="compositionally biased region" description="Basic residues" evidence="1">
    <location>
        <begin position="126"/>
        <end position="144"/>
    </location>
</feature>
<feature type="compositionally biased region" description="Low complexity" evidence="1">
    <location>
        <begin position="299"/>
        <end position="314"/>
    </location>
</feature>
<feature type="region of interest" description="Disordered" evidence="1">
    <location>
        <begin position="1"/>
        <end position="95"/>
    </location>
</feature>
<gene>
    <name evidence="2" type="ORF">MAR_013248</name>
</gene>
<feature type="compositionally biased region" description="Polar residues" evidence="1">
    <location>
        <begin position="370"/>
        <end position="380"/>
    </location>
</feature>